<keyword evidence="4" id="KW-0804">Transcription</keyword>
<feature type="compositionally biased region" description="Basic and acidic residues" evidence="6">
    <location>
        <begin position="120"/>
        <end position="163"/>
    </location>
</feature>
<evidence type="ECO:0000313" key="9">
    <source>
        <dbReference type="Proteomes" id="UP000324897"/>
    </source>
</evidence>
<dbReference type="Pfam" id="PF02362">
    <property type="entry name" value="B3"/>
    <property type="match status" value="2"/>
</dbReference>
<keyword evidence="2" id="KW-0805">Transcription regulation</keyword>
<dbReference type="Gramene" id="TVU05962">
    <property type="protein sequence ID" value="TVU05962"/>
    <property type="gene ID" value="EJB05_49148"/>
</dbReference>
<dbReference type="PANTHER" id="PTHR31391:SF155">
    <property type="entry name" value="B3 DOMAIN-CONTAINING PROTEIN OS11G0197600"/>
    <property type="match status" value="1"/>
</dbReference>
<dbReference type="PANTHER" id="PTHR31391">
    <property type="entry name" value="B3 DOMAIN-CONTAINING PROTEIN OS11G0197600-RELATED"/>
    <property type="match status" value="1"/>
</dbReference>
<proteinExistence type="predicted"/>
<reference evidence="8 9" key="1">
    <citation type="journal article" date="2019" name="Sci. Rep.">
        <title>A high-quality genome of Eragrostis curvula grass provides insights into Poaceae evolution and supports new strategies to enhance forage quality.</title>
        <authorList>
            <person name="Carballo J."/>
            <person name="Santos B.A.C.M."/>
            <person name="Zappacosta D."/>
            <person name="Garbus I."/>
            <person name="Selva J.P."/>
            <person name="Gallo C.A."/>
            <person name="Diaz A."/>
            <person name="Albertini E."/>
            <person name="Caccamo M."/>
            <person name="Echenique V."/>
        </authorList>
    </citation>
    <scope>NUCLEOTIDE SEQUENCE [LARGE SCALE GENOMIC DNA]</scope>
    <source>
        <strain evidence="9">cv. Victoria</strain>
        <tissue evidence="8">Leaf</tissue>
    </source>
</reference>
<dbReference type="GO" id="GO:0003677">
    <property type="term" value="F:DNA binding"/>
    <property type="evidence" value="ECO:0007669"/>
    <property type="project" value="UniProtKB-KW"/>
</dbReference>
<feature type="compositionally biased region" description="Low complexity" evidence="6">
    <location>
        <begin position="51"/>
        <end position="65"/>
    </location>
</feature>
<evidence type="ECO:0000256" key="2">
    <source>
        <dbReference type="ARBA" id="ARBA00023015"/>
    </source>
</evidence>
<evidence type="ECO:0000259" key="7">
    <source>
        <dbReference type="PROSITE" id="PS50863"/>
    </source>
</evidence>
<feature type="region of interest" description="Disordered" evidence="6">
    <location>
        <begin position="98"/>
        <end position="163"/>
    </location>
</feature>
<dbReference type="PROSITE" id="PS50863">
    <property type="entry name" value="B3"/>
    <property type="match status" value="2"/>
</dbReference>
<organism evidence="8 9">
    <name type="scientific">Eragrostis curvula</name>
    <name type="common">weeping love grass</name>
    <dbReference type="NCBI Taxonomy" id="38414"/>
    <lineage>
        <taxon>Eukaryota</taxon>
        <taxon>Viridiplantae</taxon>
        <taxon>Streptophyta</taxon>
        <taxon>Embryophyta</taxon>
        <taxon>Tracheophyta</taxon>
        <taxon>Spermatophyta</taxon>
        <taxon>Magnoliopsida</taxon>
        <taxon>Liliopsida</taxon>
        <taxon>Poales</taxon>
        <taxon>Poaceae</taxon>
        <taxon>PACMAD clade</taxon>
        <taxon>Chloridoideae</taxon>
        <taxon>Eragrostideae</taxon>
        <taxon>Eragrostidinae</taxon>
        <taxon>Eragrostis</taxon>
    </lineage>
</organism>
<keyword evidence="9" id="KW-1185">Reference proteome</keyword>
<dbReference type="GO" id="GO:0005634">
    <property type="term" value="C:nucleus"/>
    <property type="evidence" value="ECO:0007669"/>
    <property type="project" value="UniProtKB-SubCell"/>
</dbReference>
<name>A0A5J9T3S4_9POAL</name>
<evidence type="ECO:0000256" key="3">
    <source>
        <dbReference type="ARBA" id="ARBA00023125"/>
    </source>
</evidence>
<dbReference type="EMBL" id="RWGY01000051">
    <property type="protein sequence ID" value="TVU05962.1"/>
    <property type="molecule type" value="Genomic_DNA"/>
</dbReference>
<dbReference type="OrthoDB" id="1666376at2759"/>
<dbReference type="InterPro" id="IPR003340">
    <property type="entry name" value="B3_DNA-bd"/>
</dbReference>
<dbReference type="CDD" id="cd10017">
    <property type="entry name" value="B3_DNA"/>
    <property type="match status" value="2"/>
</dbReference>
<evidence type="ECO:0000256" key="1">
    <source>
        <dbReference type="ARBA" id="ARBA00004123"/>
    </source>
</evidence>
<protein>
    <recommendedName>
        <fullName evidence="7">TF-B3 domain-containing protein</fullName>
    </recommendedName>
</protein>
<evidence type="ECO:0000256" key="4">
    <source>
        <dbReference type="ARBA" id="ARBA00023163"/>
    </source>
</evidence>
<dbReference type="InterPro" id="IPR044837">
    <property type="entry name" value="REM16-like"/>
</dbReference>
<dbReference type="InterPro" id="IPR015300">
    <property type="entry name" value="DNA-bd_pseudobarrel_sf"/>
</dbReference>
<feature type="region of interest" description="Disordered" evidence="6">
    <location>
        <begin position="1"/>
        <end position="81"/>
    </location>
</feature>
<evidence type="ECO:0000256" key="6">
    <source>
        <dbReference type="SAM" id="MobiDB-lite"/>
    </source>
</evidence>
<dbReference type="SUPFAM" id="SSF101936">
    <property type="entry name" value="DNA-binding pseudobarrel domain"/>
    <property type="match status" value="2"/>
</dbReference>
<evidence type="ECO:0000313" key="8">
    <source>
        <dbReference type="EMBL" id="TVU05962.1"/>
    </source>
</evidence>
<dbReference type="Gene3D" id="2.40.330.10">
    <property type="entry name" value="DNA-binding pseudobarrel domain"/>
    <property type="match status" value="2"/>
</dbReference>
<comment type="caution">
    <text evidence="8">The sequence shown here is derived from an EMBL/GenBank/DDBJ whole genome shotgun (WGS) entry which is preliminary data.</text>
</comment>
<dbReference type="AlphaFoldDB" id="A0A5J9T3S4"/>
<keyword evidence="3" id="KW-0238">DNA-binding</keyword>
<dbReference type="SMART" id="SM01019">
    <property type="entry name" value="B3"/>
    <property type="match status" value="2"/>
</dbReference>
<gene>
    <name evidence="8" type="ORF">EJB05_49148</name>
</gene>
<dbReference type="Proteomes" id="UP000324897">
    <property type="component" value="Unassembled WGS sequence"/>
</dbReference>
<feature type="domain" description="TF-B3" evidence="7">
    <location>
        <begin position="399"/>
        <end position="477"/>
    </location>
</feature>
<feature type="compositionally biased region" description="Basic residues" evidence="6">
    <location>
        <begin position="1"/>
        <end position="14"/>
    </location>
</feature>
<sequence>MRRPRRRAPSRGGRRNPSARTPIPKRAGGQIWATSDGTPSPEHDAVGTLFPTTGAPSTAAGTSSSHEVAMAGPGRCHSYPVQERDVSRATTELRHVMARKNQQGISSPVAAAKERHMRKNKESGMEKEKEKGNEERKEKGRGDKDNRREGRKEQKGRMEAKEGDAVGAGQVFFKVFFPHHSGDRLKIPQPFCKYLKEEPNRPVSLKGPSGNTWQVMLTSVEEGLGFTQGWKEFVGDHSVQQGHFLVFTYDGHSEFSVVVFSNSCVEDKLALDAQPSEVEKVKEGAQGADAAGSTVPDSNKDLSCMLGEYSCYNKSWTRGNGVPRVGKVVSKKFRQPLVISQRRRITEEEKAHALDRATEFKSKNPFTLQVMIASYVYLGFFMSFPRLAYKPLDDKYENIPSEFVREYLPQTGKKMTLWDPQGKPWEVQYVCYRERSVAAFSGGWGKFAVGNNLEKFDVCVFELLKEDNIKVHIYRVVPQITPLLCRKSM</sequence>
<evidence type="ECO:0000256" key="5">
    <source>
        <dbReference type="ARBA" id="ARBA00023242"/>
    </source>
</evidence>
<feature type="domain" description="TF-B3" evidence="7">
    <location>
        <begin position="170"/>
        <end position="263"/>
    </location>
</feature>
<accession>A0A5J9T3S4</accession>
<keyword evidence="5" id="KW-0539">Nucleus</keyword>
<comment type="subcellular location">
    <subcellularLocation>
        <location evidence="1">Nucleus</location>
    </subcellularLocation>
</comment>